<reference evidence="3 4" key="1">
    <citation type="submission" date="2020-09" db="EMBL/GenBank/DDBJ databases">
        <title>A novel species.</title>
        <authorList>
            <person name="Gao J."/>
        </authorList>
    </citation>
    <scope>NUCLEOTIDE SEQUENCE [LARGE SCALE GENOMIC DNA]</scope>
    <source>
        <strain evidence="3 4">CRXT-Y-14</strain>
    </source>
</reference>
<keyword evidence="2" id="KW-0732">Signal</keyword>
<evidence type="ECO:0000256" key="1">
    <source>
        <dbReference type="SAM" id="MobiDB-lite"/>
    </source>
</evidence>
<dbReference type="RefSeq" id="WP_188335159.1">
    <property type="nucleotide sequence ID" value="NZ_CP061281.1"/>
</dbReference>
<dbReference type="AlphaFoldDB" id="A0A7H1B0Z9"/>
<feature type="signal peptide" evidence="2">
    <location>
        <begin position="1"/>
        <end position="27"/>
    </location>
</feature>
<evidence type="ECO:0000313" key="4">
    <source>
        <dbReference type="Proteomes" id="UP000516428"/>
    </source>
</evidence>
<proteinExistence type="predicted"/>
<feature type="chain" id="PRO_5038875463" description="Lipoprotein" evidence="2">
    <location>
        <begin position="28"/>
        <end position="172"/>
    </location>
</feature>
<feature type="region of interest" description="Disordered" evidence="1">
    <location>
        <begin position="25"/>
        <end position="50"/>
    </location>
</feature>
<dbReference type="Proteomes" id="UP000516428">
    <property type="component" value="Chromosome"/>
</dbReference>
<feature type="compositionally biased region" description="Basic and acidic residues" evidence="1">
    <location>
        <begin position="32"/>
        <end position="50"/>
    </location>
</feature>
<keyword evidence="4" id="KW-1185">Reference proteome</keyword>
<name>A0A7H1B0Z9_9ACTN</name>
<evidence type="ECO:0000256" key="2">
    <source>
        <dbReference type="SAM" id="SignalP"/>
    </source>
</evidence>
<protein>
    <recommendedName>
        <fullName evidence="5">Lipoprotein</fullName>
    </recommendedName>
</protein>
<evidence type="ECO:0008006" key="5">
    <source>
        <dbReference type="Google" id="ProtNLM"/>
    </source>
</evidence>
<dbReference type="EMBL" id="CP061281">
    <property type="protein sequence ID" value="QNS02404.1"/>
    <property type="molecule type" value="Genomic_DNA"/>
</dbReference>
<evidence type="ECO:0000313" key="3">
    <source>
        <dbReference type="EMBL" id="QNS02404.1"/>
    </source>
</evidence>
<sequence length="172" mass="18509">MITGVGPGRRRALVLGAAALLSACAPAPTRPSGKEDDGHAEVRTDPEPLERRFTELGPLSDPHWLGLVLGVAGSRAPGPTDVRVVGFARLAAGKAKSLVRAQDLGPFRPERPDQVPEELLPYLPKGARWVRSESFDRRMTQGTYTGAFYVDEGSGRVYFDTTDPSVADDPKT</sequence>
<accession>A0A7H1B0Z9</accession>
<organism evidence="3 4">
    <name type="scientific">Streptomyces xanthii</name>
    <dbReference type="NCBI Taxonomy" id="2768069"/>
    <lineage>
        <taxon>Bacteria</taxon>
        <taxon>Bacillati</taxon>
        <taxon>Actinomycetota</taxon>
        <taxon>Actinomycetes</taxon>
        <taxon>Kitasatosporales</taxon>
        <taxon>Streptomycetaceae</taxon>
        <taxon>Streptomyces</taxon>
    </lineage>
</organism>
<dbReference type="KEGG" id="sxn:IAG42_01435"/>
<gene>
    <name evidence="3" type="ORF">IAG42_01435</name>
</gene>